<evidence type="ECO:0000256" key="4">
    <source>
        <dbReference type="PIRSR" id="PIRSR000097-2"/>
    </source>
</evidence>
<dbReference type="InterPro" id="IPR023210">
    <property type="entry name" value="NADP_OxRdtase_dom"/>
</dbReference>
<dbReference type="CDD" id="cd19124">
    <property type="entry name" value="AKR_AKR4A_4B"/>
    <property type="match status" value="1"/>
</dbReference>
<dbReference type="InterPro" id="IPR036812">
    <property type="entry name" value="NAD(P)_OxRdtase_dom_sf"/>
</dbReference>
<keyword evidence="2" id="KW-0521">NADP</keyword>
<dbReference type="PANTHER" id="PTHR11732">
    <property type="entry name" value="ALDO/KETO REDUCTASE"/>
    <property type="match status" value="1"/>
</dbReference>
<reference evidence="7 8" key="1">
    <citation type="journal article" date="2021" name="Nat. Plants">
        <title>The Taxus genome provides insights into paclitaxel biosynthesis.</title>
        <authorList>
            <person name="Xiong X."/>
            <person name="Gou J."/>
            <person name="Liao Q."/>
            <person name="Li Y."/>
            <person name="Zhou Q."/>
            <person name="Bi G."/>
            <person name="Li C."/>
            <person name="Du R."/>
            <person name="Wang X."/>
            <person name="Sun T."/>
            <person name="Guo L."/>
            <person name="Liang H."/>
            <person name="Lu P."/>
            <person name="Wu Y."/>
            <person name="Zhang Z."/>
            <person name="Ro D.K."/>
            <person name="Shang Y."/>
            <person name="Huang S."/>
            <person name="Yan J."/>
        </authorList>
    </citation>
    <scope>NUCLEOTIDE SEQUENCE [LARGE SCALE GENOMIC DNA]</scope>
    <source>
        <strain evidence="7">Ta-2019</strain>
    </source>
</reference>
<accession>A0AA38LSE8</accession>
<comment type="similarity">
    <text evidence="1">Belongs to the aldo/keto reductase family.</text>
</comment>
<evidence type="ECO:0000256" key="1">
    <source>
        <dbReference type="ARBA" id="ARBA00007905"/>
    </source>
</evidence>
<sequence>MEVLQRTAELITGAKIPLLGLGTAAMNQNENEIKAAVAAALQVGYRHFDTASAYRSEHALGEALNAAFQSGLVKREDVFVTTKLWCSEHDDPVAAIKNSLKNLQLEYVDLYLIHWPIKLIKGNPLSSPKENEFLPLDIKSTWQGMERCMEMGFTKAIGLSNFSCTKIQDILSYAKIPPAVDQVEMHPLWQQNKLREFCSKHNIHVSGWSPLGAPNTPWGSNLVMDNPLIQEIAQRHGKSKAQVLLRWGIEQGVSVVPKSYNRGRISENFEIFDWCLNPEDHDKIGKIEQGKILRGEGFVNGTTSPYKSVQELWDGEI</sequence>
<feature type="site" description="Lowers pKa of active site Tyr" evidence="5">
    <location>
        <position position="83"/>
    </location>
</feature>
<protein>
    <recommendedName>
        <fullName evidence="6">NADP-dependent oxidoreductase domain-containing protein</fullName>
    </recommendedName>
</protein>
<evidence type="ECO:0000259" key="6">
    <source>
        <dbReference type="Pfam" id="PF00248"/>
    </source>
</evidence>
<dbReference type="Pfam" id="PF00248">
    <property type="entry name" value="Aldo_ket_red"/>
    <property type="match status" value="1"/>
</dbReference>
<evidence type="ECO:0000313" key="8">
    <source>
        <dbReference type="Proteomes" id="UP000824469"/>
    </source>
</evidence>
<dbReference type="AlphaFoldDB" id="A0AA38LSE8"/>
<dbReference type="GO" id="GO:0016616">
    <property type="term" value="F:oxidoreductase activity, acting on the CH-OH group of donors, NAD or NADP as acceptor"/>
    <property type="evidence" value="ECO:0007669"/>
    <property type="project" value="InterPro"/>
</dbReference>
<dbReference type="Proteomes" id="UP000824469">
    <property type="component" value="Unassembled WGS sequence"/>
</dbReference>
<dbReference type="FunFam" id="3.20.20.100:FF:000013">
    <property type="entry name" value="NADPH-dependent codeinone reductase 1-1"/>
    <property type="match status" value="1"/>
</dbReference>
<dbReference type="SUPFAM" id="SSF51430">
    <property type="entry name" value="NAD(P)-linked oxidoreductase"/>
    <property type="match status" value="1"/>
</dbReference>
<dbReference type="PROSITE" id="PS00063">
    <property type="entry name" value="ALDOKETO_REDUCTASE_3"/>
    <property type="match status" value="1"/>
</dbReference>
<feature type="domain" description="NADP-dependent oxidoreductase" evidence="6">
    <location>
        <begin position="19"/>
        <end position="287"/>
    </location>
</feature>
<evidence type="ECO:0000256" key="5">
    <source>
        <dbReference type="PIRSR" id="PIRSR000097-3"/>
    </source>
</evidence>
<dbReference type="Gene3D" id="3.20.20.100">
    <property type="entry name" value="NADP-dependent oxidoreductase domain"/>
    <property type="match status" value="1"/>
</dbReference>
<organism evidence="7 8">
    <name type="scientific">Taxus chinensis</name>
    <name type="common">Chinese yew</name>
    <name type="synonym">Taxus wallichiana var. chinensis</name>
    <dbReference type="NCBI Taxonomy" id="29808"/>
    <lineage>
        <taxon>Eukaryota</taxon>
        <taxon>Viridiplantae</taxon>
        <taxon>Streptophyta</taxon>
        <taxon>Embryophyta</taxon>
        <taxon>Tracheophyta</taxon>
        <taxon>Spermatophyta</taxon>
        <taxon>Pinopsida</taxon>
        <taxon>Pinidae</taxon>
        <taxon>Conifers II</taxon>
        <taxon>Cupressales</taxon>
        <taxon>Taxaceae</taxon>
        <taxon>Taxus</taxon>
    </lineage>
</organism>
<evidence type="ECO:0000313" key="7">
    <source>
        <dbReference type="EMBL" id="KAH9331657.1"/>
    </source>
</evidence>
<comment type="caution">
    <text evidence="7">The sequence shown here is derived from an EMBL/GenBank/DDBJ whole genome shotgun (WGS) entry which is preliminary data.</text>
</comment>
<dbReference type="PROSITE" id="PS00062">
    <property type="entry name" value="ALDOKETO_REDUCTASE_2"/>
    <property type="match status" value="1"/>
</dbReference>
<dbReference type="InterPro" id="IPR020471">
    <property type="entry name" value="AKR"/>
</dbReference>
<evidence type="ECO:0000256" key="2">
    <source>
        <dbReference type="ARBA" id="ARBA00022857"/>
    </source>
</evidence>
<dbReference type="OMA" id="GQHIPVA"/>
<dbReference type="InterPro" id="IPR044497">
    <property type="entry name" value="AKR4A/B"/>
</dbReference>
<evidence type="ECO:0000256" key="3">
    <source>
        <dbReference type="PIRSR" id="PIRSR000097-1"/>
    </source>
</evidence>
<dbReference type="PRINTS" id="PR00069">
    <property type="entry name" value="ALDKETRDTASE"/>
</dbReference>
<dbReference type="PROSITE" id="PS00798">
    <property type="entry name" value="ALDOKETO_REDUCTASE_1"/>
    <property type="match status" value="1"/>
</dbReference>
<name>A0AA38LSE8_TAXCH</name>
<proteinExistence type="inferred from homology"/>
<keyword evidence="8" id="KW-1185">Reference proteome</keyword>
<dbReference type="EMBL" id="JAHRHJ020000001">
    <property type="protein sequence ID" value="KAH9331657.1"/>
    <property type="molecule type" value="Genomic_DNA"/>
</dbReference>
<dbReference type="InterPro" id="IPR018170">
    <property type="entry name" value="Aldo/ket_reductase_CS"/>
</dbReference>
<feature type="binding site" evidence="4">
    <location>
        <position position="114"/>
    </location>
    <ligand>
        <name>substrate</name>
    </ligand>
</feature>
<feature type="active site" description="Proton donor" evidence="3">
    <location>
        <position position="54"/>
    </location>
</feature>
<dbReference type="PIRSF" id="PIRSF000097">
    <property type="entry name" value="AKR"/>
    <property type="match status" value="1"/>
</dbReference>
<gene>
    <name evidence="7" type="ORF">KI387_003765</name>
</gene>